<proteinExistence type="predicted"/>
<dbReference type="InterPro" id="IPR013783">
    <property type="entry name" value="Ig-like_fold"/>
</dbReference>
<dbReference type="GO" id="GO:0004553">
    <property type="term" value="F:hydrolase activity, hydrolyzing O-glycosyl compounds"/>
    <property type="evidence" value="ECO:0007669"/>
    <property type="project" value="InterPro"/>
</dbReference>
<dbReference type="CDD" id="cd14253">
    <property type="entry name" value="Dockerin"/>
    <property type="match status" value="1"/>
</dbReference>
<feature type="transmembrane region" description="Helical" evidence="2">
    <location>
        <begin position="26"/>
        <end position="45"/>
    </location>
</feature>
<dbReference type="Pfam" id="PF00404">
    <property type="entry name" value="Dockerin_1"/>
    <property type="match status" value="1"/>
</dbReference>
<dbReference type="InterPro" id="IPR036439">
    <property type="entry name" value="Dockerin_dom_sf"/>
</dbReference>
<name>A0A1F7JTN8_9BACT</name>
<evidence type="ECO:0000259" key="3">
    <source>
        <dbReference type="PROSITE" id="PS51766"/>
    </source>
</evidence>
<dbReference type="Gene3D" id="2.60.40.10">
    <property type="entry name" value="Immunoglobulins"/>
    <property type="match status" value="1"/>
</dbReference>
<keyword evidence="2" id="KW-0472">Membrane</keyword>
<dbReference type="InterPro" id="IPR018247">
    <property type="entry name" value="EF_Hand_1_Ca_BS"/>
</dbReference>
<evidence type="ECO:0000256" key="2">
    <source>
        <dbReference type="SAM" id="Phobius"/>
    </source>
</evidence>
<gene>
    <name evidence="4" type="ORF">A3I56_01295</name>
</gene>
<sequence>MPAQPAKHKTTSFEEVIEELRPHEKAIKFAVIVFSFVFVWFSIVYSSNVSAALDGDGDGFSNAAETYIGTDPSRVCVSNGWPPDINNDGKVDIFDVNLLAPPHFNVKAGDANYLKRYDLNADNQINLQDVLLINPYFLKKCTELFPTQAATLDTLKIDLGNGVDPPPQGTVGQVYAGSNLAVHVFSQKLNRWLNSSETTLTYTGSLPPGLVLNDILDFIYGKPTAAGRYDFSIRAFSKPTNVSATKAVSITVNPALPPAPTCTGTMTLVLSPESIVVGQVSSVTATVSGLNNCGGSDVLHFFIQTTSGKQYVGPRYLKDPPSITLTAPSTPYPSGYLVEVYLDKGGDASAGGPYDLGPASAYLKVLEPPPPPPPPTPPPPPPTPPPPPPVIGDPGKDAIREYIKNYVGGWNVRRTIGGYDLNFGRFLWGLAGCESTWDPSDNTGDNGAAFGLFQYHKSTWNSTVAEARKRGANVGDDIWNYQHQVQVTVWKVSPNGGGDYPQAWSCWNNWLSGGRNWTWFTDEWPDPNF</sequence>
<comment type="caution">
    <text evidence="4">The sequence shown here is derived from an EMBL/GenBank/DDBJ whole genome shotgun (WGS) entry which is preliminary data.</text>
</comment>
<dbReference type="EMBL" id="MGBC01000054">
    <property type="protein sequence ID" value="OGK58952.1"/>
    <property type="molecule type" value="Genomic_DNA"/>
</dbReference>
<feature type="region of interest" description="Disordered" evidence="1">
    <location>
        <begin position="361"/>
        <end position="395"/>
    </location>
</feature>
<dbReference type="Gene3D" id="1.10.530.10">
    <property type="match status" value="1"/>
</dbReference>
<keyword evidence="2" id="KW-0812">Transmembrane</keyword>
<evidence type="ECO:0000313" key="5">
    <source>
        <dbReference type="Proteomes" id="UP000176269"/>
    </source>
</evidence>
<evidence type="ECO:0000313" key="4">
    <source>
        <dbReference type="EMBL" id="OGK58952.1"/>
    </source>
</evidence>
<protein>
    <recommendedName>
        <fullName evidence="3">Dockerin domain-containing protein</fullName>
    </recommendedName>
</protein>
<dbReference type="GO" id="GO:0000272">
    <property type="term" value="P:polysaccharide catabolic process"/>
    <property type="evidence" value="ECO:0007669"/>
    <property type="project" value="InterPro"/>
</dbReference>
<dbReference type="SUPFAM" id="SSF63446">
    <property type="entry name" value="Type I dockerin domain"/>
    <property type="match status" value="1"/>
</dbReference>
<dbReference type="Gene3D" id="1.10.1330.10">
    <property type="entry name" value="Dockerin domain"/>
    <property type="match status" value="1"/>
</dbReference>
<dbReference type="PROSITE" id="PS00018">
    <property type="entry name" value="EF_HAND_1"/>
    <property type="match status" value="1"/>
</dbReference>
<evidence type="ECO:0000256" key="1">
    <source>
        <dbReference type="SAM" id="MobiDB-lite"/>
    </source>
</evidence>
<reference evidence="4 5" key="1">
    <citation type="journal article" date="2016" name="Nat. Commun.">
        <title>Thousands of microbial genomes shed light on interconnected biogeochemical processes in an aquifer system.</title>
        <authorList>
            <person name="Anantharaman K."/>
            <person name="Brown C.T."/>
            <person name="Hug L.A."/>
            <person name="Sharon I."/>
            <person name="Castelle C.J."/>
            <person name="Probst A.J."/>
            <person name="Thomas B.C."/>
            <person name="Singh A."/>
            <person name="Wilkins M.J."/>
            <person name="Karaoz U."/>
            <person name="Brodie E.L."/>
            <person name="Williams K.H."/>
            <person name="Hubbard S.S."/>
            <person name="Banfield J.F."/>
        </authorList>
    </citation>
    <scope>NUCLEOTIDE SEQUENCE [LARGE SCALE GENOMIC DNA]</scope>
</reference>
<dbReference type="SUPFAM" id="SSF101447">
    <property type="entry name" value="Formin homology 2 domain (FH2 domain)"/>
    <property type="match status" value="1"/>
</dbReference>
<keyword evidence="2" id="KW-1133">Transmembrane helix</keyword>
<accession>A0A1F7JTN8</accession>
<dbReference type="Proteomes" id="UP000176269">
    <property type="component" value="Unassembled WGS sequence"/>
</dbReference>
<feature type="domain" description="Dockerin" evidence="3">
    <location>
        <begin position="78"/>
        <end position="147"/>
    </location>
</feature>
<dbReference type="InterPro" id="IPR002105">
    <property type="entry name" value="Dockerin_1_rpt"/>
</dbReference>
<feature type="compositionally biased region" description="Pro residues" evidence="1">
    <location>
        <begin position="367"/>
        <end position="391"/>
    </location>
</feature>
<organism evidence="4 5">
    <name type="scientific">Candidatus Roizmanbacteria bacterium RIFCSPLOWO2_02_FULL_43_10</name>
    <dbReference type="NCBI Taxonomy" id="1802078"/>
    <lineage>
        <taxon>Bacteria</taxon>
        <taxon>Candidatus Roizmaniibacteriota</taxon>
    </lineage>
</organism>
<dbReference type="InterPro" id="IPR016134">
    <property type="entry name" value="Dockerin_dom"/>
</dbReference>
<dbReference type="PROSITE" id="PS51766">
    <property type="entry name" value="DOCKERIN"/>
    <property type="match status" value="1"/>
</dbReference>
<dbReference type="AlphaFoldDB" id="A0A1F7JTN8"/>